<evidence type="ECO:0000259" key="9">
    <source>
        <dbReference type="Pfam" id="PF00266"/>
    </source>
</evidence>
<sequence>MSQSSLAAHQTHTLDIAKIRADFPILQRTVHKKPLIYLDNAASSQKPNQVIEAVARYYRRHNANVHRGLHTLSEEATTAYESAREKVRAFINAAEIAEVIFTKGTTEAINLVASSYGRAHLRAGDEVLITYMEHHSNIVPWQMICEQTGAVLRVCPINERGELLMDEFERLLNDKTRIVAFNHISNSLGTVNPVKRMVQLAHAAGAVTLVDGAQAVPHQGVDVRDLDCDFYAFSGHKMFAPTGIGVLYGKRYLLEQMPPYQGGGDMIKSVSFEKTVYNELPSKFEAGTPIIAGAVGLGAAIDYLNEVGLEAISDYEYGLLTYGTEQLKTVPGLRMIGEAAEKTSVFSFVLDGAHPHDIGTILSHTGVAVRTGHHCTEPLMKFFKVPATVRASLAFYNTREEIDALVVGLGKVREMLL</sequence>
<evidence type="ECO:0000256" key="6">
    <source>
        <dbReference type="ARBA" id="ARBA00050776"/>
    </source>
</evidence>
<dbReference type="Gene3D" id="3.40.640.10">
    <property type="entry name" value="Type I PLP-dependent aspartate aminotransferase-like (Major domain)"/>
    <property type="match status" value="1"/>
</dbReference>
<dbReference type="GO" id="GO:0031071">
    <property type="term" value="F:cysteine desulfurase activity"/>
    <property type="evidence" value="ECO:0007669"/>
    <property type="project" value="UniProtKB-UniRule"/>
</dbReference>
<accession>A0A8J7U689</accession>
<dbReference type="PANTHER" id="PTHR43586">
    <property type="entry name" value="CYSTEINE DESULFURASE"/>
    <property type="match status" value="1"/>
</dbReference>
<dbReference type="Gene3D" id="3.90.1150.10">
    <property type="entry name" value="Aspartate Aminotransferase, domain 1"/>
    <property type="match status" value="1"/>
</dbReference>
<evidence type="ECO:0000256" key="2">
    <source>
        <dbReference type="ARBA" id="ARBA00010447"/>
    </source>
</evidence>
<comment type="similarity">
    <text evidence="2 8">Belongs to the class-V pyridoxal-phosphate-dependent aminotransferase family. Csd subfamily.</text>
</comment>
<keyword evidence="11" id="KW-1185">Reference proteome</keyword>
<evidence type="ECO:0000256" key="4">
    <source>
        <dbReference type="ARBA" id="ARBA00022679"/>
    </source>
</evidence>
<evidence type="ECO:0000256" key="1">
    <source>
        <dbReference type="ARBA" id="ARBA00001933"/>
    </source>
</evidence>
<dbReference type="GO" id="GO:0006534">
    <property type="term" value="P:cysteine metabolic process"/>
    <property type="evidence" value="ECO:0007669"/>
    <property type="project" value="UniProtKB-UniRule"/>
</dbReference>
<dbReference type="NCBIfam" id="TIGR01979">
    <property type="entry name" value="sufS"/>
    <property type="match status" value="1"/>
</dbReference>
<gene>
    <name evidence="10" type="ORF">J3U88_16720</name>
</gene>
<dbReference type="PROSITE" id="PS00595">
    <property type="entry name" value="AA_TRANSFER_CLASS_5"/>
    <property type="match status" value="1"/>
</dbReference>
<dbReference type="GO" id="GO:0030170">
    <property type="term" value="F:pyridoxal phosphate binding"/>
    <property type="evidence" value="ECO:0007669"/>
    <property type="project" value="UniProtKB-UniRule"/>
</dbReference>
<evidence type="ECO:0000256" key="7">
    <source>
        <dbReference type="RuleBase" id="RU004504"/>
    </source>
</evidence>
<dbReference type="InterPro" id="IPR015422">
    <property type="entry name" value="PyrdxlP-dep_Trfase_small"/>
</dbReference>
<dbReference type="SUPFAM" id="SSF53383">
    <property type="entry name" value="PLP-dependent transferases"/>
    <property type="match status" value="1"/>
</dbReference>
<comment type="cofactor">
    <cofactor evidence="1 7">
        <name>pyridoxal 5'-phosphate</name>
        <dbReference type="ChEBI" id="CHEBI:597326"/>
    </cofactor>
</comment>
<reference evidence="10" key="1">
    <citation type="submission" date="2021-03" db="EMBL/GenBank/DDBJ databases">
        <authorList>
            <person name="Wang G."/>
        </authorList>
    </citation>
    <scope>NUCLEOTIDE SEQUENCE</scope>
    <source>
        <strain evidence="10">KCTC 12899</strain>
    </source>
</reference>
<feature type="domain" description="Aminotransferase class V" evidence="9">
    <location>
        <begin position="36"/>
        <end position="405"/>
    </location>
</feature>
<evidence type="ECO:0000313" key="10">
    <source>
        <dbReference type="EMBL" id="MBO1320121.1"/>
    </source>
</evidence>
<keyword evidence="5 8" id="KW-0663">Pyridoxal phosphate</keyword>
<dbReference type="Proteomes" id="UP000664417">
    <property type="component" value="Unassembled WGS sequence"/>
</dbReference>
<keyword evidence="4 8" id="KW-0808">Transferase</keyword>
<dbReference type="AlphaFoldDB" id="A0A8J7U689"/>
<dbReference type="InterPro" id="IPR000192">
    <property type="entry name" value="Aminotrans_V_dom"/>
</dbReference>
<dbReference type="InterPro" id="IPR015421">
    <property type="entry name" value="PyrdxlP-dep_Trfase_major"/>
</dbReference>
<dbReference type="InterPro" id="IPR015424">
    <property type="entry name" value="PyrdxlP-dep_Trfase"/>
</dbReference>
<evidence type="ECO:0000256" key="3">
    <source>
        <dbReference type="ARBA" id="ARBA00012239"/>
    </source>
</evidence>
<dbReference type="InterPro" id="IPR020578">
    <property type="entry name" value="Aminotrans_V_PyrdxlP_BS"/>
</dbReference>
<evidence type="ECO:0000256" key="8">
    <source>
        <dbReference type="RuleBase" id="RU004506"/>
    </source>
</evidence>
<comment type="function">
    <text evidence="8">Catalyzes the removal of elemental sulfur and selenium atoms from L-cysteine, L-cystine, L-selenocysteine, and L-selenocystine to produce L-alanine.</text>
</comment>
<comment type="catalytic activity">
    <reaction evidence="6 8">
        <text>(sulfur carrier)-H + L-cysteine = (sulfur carrier)-SH + L-alanine</text>
        <dbReference type="Rhea" id="RHEA:43892"/>
        <dbReference type="Rhea" id="RHEA-COMP:14737"/>
        <dbReference type="Rhea" id="RHEA-COMP:14739"/>
        <dbReference type="ChEBI" id="CHEBI:29917"/>
        <dbReference type="ChEBI" id="CHEBI:35235"/>
        <dbReference type="ChEBI" id="CHEBI:57972"/>
        <dbReference type="ChEBI" id="CHEBI:64428"/>
        <dbReference type="EC" id="2.8.1.7"/>
    </reaction>
</comment>
<dbReference type="InterPro" id="IPR010970">
    <property type="entry name" value="Cys_dSase_SufS"/>
</dbReference>
<dbReference type="RefSeq" id="WP_207860072.1">
    <property type="nucleotide sequence ID" value="NZ_JAFREP010000015.1"/>
</dbReference>
<dbReference type="Pfam" id="PF00266">
    <property type="entry name" value="Aminotran_5"/>
    <property type="match status" value="1"/>
</dbReference>
<protein>
    <recommendedName>
        <fullName evidence="3 8">Cysteine desulfurase</fullName>
        <ecNumber evidence="3 8">2.8.1.7</ecNumber>
    </recommendedName>
</protein>
<comment type="caution">
    <text evidence="10">The sequence shown here is derived from an EMBL/GenBank/DDBJ whole genome shotgun (WGS) entry which is preliminary data.</text>
</comment>
<dbReference type="CDD" id="cd06453">
    <property type="entry name" value="SufS_like"/>
    <property type="match status" value="1"/>
</dbReference>
<dbReference type="EC" id="2.8.1.7" evidence="3 8"/>
<evidence type="ECO:0000256" key="5">
    <source>
        <dbReference type="ARBA" id="ARBA00022898"/>
    </source>
</evidence>
<dbReference type="EMBL" id="JAFREP010000015">
    <property type="protein sequence ID" value="MBO1320121.1"/>
    <property type="molecule type" value="Genomic_DNA"/>
</dbReference>
<name>A0A8J7U689_9BACT</name>
<evidence type="ECO:0000313" key="11">
    <source>
        <dbReference type="Proteomes" id="UP000664417"/>
    </source>
</evidence>
<dbReference type="PANTHER" id="PTHR43586:SF8">
    <property type="entry name" value="CYSTEINE DESULFURASE 1, CHLOROPLASTIC"/>
    <property type="match status" value="1"/>
</dbReference>
<proteinExistence type="inferred from homology"/>
<organism evidence="10 11">
    <name type="scientific">Acanthopleuribacter pedis</name>
    <dbReference type="NCBI Taxonomy" id="442870"/>
    <lineage>
        <taxon>Bacteria</taxon>
        <taxon>Pseudomonadati</taxon>
        <taxon>Acidobacteriota</taxon>
        <taxon>Holophagae</taxon>
        <taxon>Acanthopleuribacterales</taxon>
        <taxon>Acanthopleuribacteraceae</taxon>
        <taxon>Acanthopleuribacter</taxon>
    </lineage>
</organism>